<reference evidence="2" key="1">
    <citation type="submission" date="2016-10" db="EMBL/GenBank/DDBJ databases">
        <authorList>
            <person name="Varghese N."/>
            <person name="Submissions S."/>
        </authorList>
    </citation>
    <scope>NUCLEOTIDE SEQUENCE [LARGE SCALE GENOMIC DNA]</scope>
    <source>
        <strain evidence="2">CGMCC 4.2126</strain>
    </source>
</reference>
<name>A0A1I3VY22_9ACTN</name>
<evidence type="ECO:0008006" key="3">
    <source>
        <dbReference type="Google" id="ProtNLM"/>
    </source>
</evidence>
<protein>
    <recommendedName>
        <fullName evidence="3">HNH endonuclease</fullName>
    </recommendedName>
</protein>
<gene>
    <name evidence="1" type="ORF">SAMN05216275_11580</name>
</gene>
<sequence length="230" mass="25717">MVLPDWSDTTTKRGTKIRIALWLLSEVGEGNLFTKAQLRDAFPGVEQVDRRMRDLRDNRWVIATNKDDVTLDPNELRFVKAGDEVWKPGRSAPSGDALTAKQRAVIMAADDYMCVVCGITGGEPYPDAPHLVAQLSVTRRDSESLNGVREVQYVTECKRCRAGAAPGVVASLPSVLESLGALDVDEREALALWIAKGRRQPTRVDQLWSEYRRLPSDARKMIHDHLRLIP</sequence>
<dbReference type="Proteomes" id="UP000199111">
    <property type="component" value="Unassembled WGS sequence"/>
</dbReference>
<dbReference type="GeneID" id="96300181"/>
<evidence type="ECO:0000313" key="1">
    <source>
        <dbReference type="EMBL" id="SFK00274.1"/>
    </source>
</evidence>
<dbReference type="EMBL" id="FOQY01000015">
    <property type="protein sequence ID" value="SFK00274.1"/>
    <property type="molecule type" value="Genomic_DNA"/>
</dbReference>
<evidence type="ECO:0000313" key="2">
    <source>
        <dbReference type="Proteomes" id="UP000199111"/>
    </source>
</evidence>
<accession>A0A1I3VY22</accession>
<organism evidence="1 2">
    <name type="scientific">Streptosporangium canum</name>
    <dbReference type="NCBI Taxonomy" id="324952"/>
    <lineage>
        <taxon>Bacteria</taxon>
        <taxon>Bacillati</taxon>
        <taxon>Actinomycetota</taxon>
        <taxon>Actinomycetes</taxon>
        <taxon>Streptosporangiales</taxon>
        <taxon>Streptosporangiaceae</taxon>
        <taxon>Streptosporangium</taxon>
    </lineage>
</organism>
<proteinExistence type="predicted"/>
<dbReference type="RefSeq" id="WP_093888907.1">
    <property type="nucleotide sequence ID" value="NZ_FOQY01000015.1"/>
</dbReference>
<dbReference type="AlphaFoldDB" id="A0A1I3VY22"/>
<keyword evidence="2" id="KW-1185">Reference proteome</keyword>